<dbReference type="SUPFAM" id="SSF47240">
    <property type="entry name" value="Ferritin-like"/>
    <property type="match status" value="1"/>
</dbReference>
<evidence type="ECO:0000313" key="7">
    <source>
        <dbReference type="Proteomes" id="UP000249432"/>
    </source>
</evidence>
<evidence type="ECO:0000256" key="3">
    <source>
        <dbReference type="ARBA" id="ARBA00022989"/>
    </source>
</evidence>
<dbReference type="RefSeq" id="WP_303735576.1">
    <property type="nucleotide sequence ID" value="NZ_CAKZHK010000009.1"/>
</dbReference>
<proteinExistence type="predicted"/>
<keyword evidence="2 5" id="KW-0812">Transmembrane</keyword>
<evidence type="ECO:0000256" key="5">
    <source>
        <dbReference type="SAM" id="Phobius"/>
    </source>
</evidence>
<dbReference type="GO" id="GO:0005384">
    <property type="term" value="F:manganese ion transmembrane transporter activity"/>
    <property type="evidence" value="ECO:0007669"/>
    <property type="project" value="InterPro"/>
</dbReference>
<evidence type="ECO:0000256" key="4">
    <source>
        <dbReference type="ARBA" id="ARBA00023136"/>
    </source>
</evidence>
<dbReference type="InterPro" id="IPR009078">
    <property type="entry name" value="Ferritin-like_SF"/>
</dbReference>
<comment type="subcellular location">
    <subcellularLocation>
        <location evidence="1">Endomembrane system</location>
        <topology evidence="1">Multi-pass membrane protein</topology>
    </subcellularLocation>
</comment>
<dbReference type="InterPro" id="IPR039376">
    <property type="entry name" value="Ferritin_CCC1_N"/>
</dbReference>
<evidence type="ECO:0000256" key="1">
    <source>
        <dbReference type="ARBA" id="ARBA00004127"/>
    </source>
</evidence>
<gene>
    <name evidence="6" type="ORF">DI525_10100</name>
</gene>
<organism evidence="6 7">
    <name type="scientific">Corynebacterium kroppenstedtii</name>
    <dbReference type="NCBI Taxonomy" id="161879"/>
    <lineage>
        <taxon>Bacteria</taxon>
        <taxon>Bacillati</taxon>
        <taxon>Actinomycetota</taxon>
        <taxon>Actinomycetes</taxon>
        <taxon>Mycobacteriales</taxon>
        <taxon>Corynebacteriaceae</taxon>
        <taxon>Corynebacterium</taxon>
    </lineage>
</organism>
<dbReference type="AlphaFoldDB" id="A0A2W5U3Y0"/>
<feature type="transmembrane region" description="Helical" evidence="5">
    <location>
        <begin position="284"/>
        <end position="305"/>
    </location>
</feature>
<keyword evidence="4 5" id="KW-0472">Membrane</keyword>
<dbReference type="InterPro" id="IPR008217">
    <property type="entry name" value="Ccc1_fam"/>
</dbReference>
<evidence type="ECO:0000256" key="2">
    <source>
        <dbReference type="ARBA" id="ARBA00022692"/>
    </source>
</evidence>
<name>A0A2W5U3Y0_9CORY</name>
<feature type="transmembrane region" description="Helical" evidence="5">
    <location>
        <begin position="317"/>
        <end position="338"/>
    </location>
</feature>
<dbReference type="EMBL" id="QFRA01000041">
    <property type="protein sequence ID" value="PZR03408.1"/>
    <property type="molecule type" value="Genomic_DNA"/>
</dbReference>
<dbReference type="Pfam" id="PF01988">
    <property type="entry name" value="VIT1"/>
    <property type="match status" value="1"/>
</dbReference>
<dbReference type="CDD" id="cd02433">
    <property type="entry name" value="Nodulin-21_like_2"/>
    <property type="match status" value="1"/>
</dbReference>
<sequence>MNSKKTTDVPTPTRRQINRWQRYLANERAEAAVYRELARKKTGEERTILLEIAEAEHRHEEYWLERLGDRVGMPRSPSSGTRFLGWMAKNMGSVWVLALMQSAEIRSPYLKDTDATEQMIADEAIHAEVVRGLAARGRENMSGSFRAAVFGANDGLVSNLALVLGVIGSGISHHTVLVTGLSGLLAGALSMGAGEYVSVSSQRKLLAASEPNPEAKHIVPKLDMNANELALVYRARGYDAEKAQRKAVEVFDEVTRAMSAQEQPGARDTARRMANPVYAESHDVVGTALGAAISSFLFFASGAIIPVLPFLLGMTGLAAVVVACTLVGVALLCTGGTVGVLSGTSVVKRALFQLAIGVGAASVTFVLGRIFSG</sequence>
<evidence type="ECO:0000313" key="6">
    <source>
        <dbReference type="EMBL" id="PZR03408.1"/>
    </source>
</evidence>
<dbReference type="Proteomes" id="UP000249432">
    <property type="component" value="Unassembled WGS sequence"/>
</dbReference>
<keyword evidence="3 5" id="KW-1133">Transmembrane helix</keyword>
<dbReference type="GO" id="GO:0012505">
    <property type="term" value="C:endomembrane system"/>
    <property type="evidence" value="ECO:0007669"/>
    <property type="project" value="UniProtKB-SubCell"/>
</dbReference>
<dbReference type="GO" id="GO:0030026">
    <property type="term" value="P:intracellular manganese ion homeostasis"/>
    <property type="evidence" value="ECO:0007669"/>
    <property type="project" value="InterPro"/>
</dbReference>
<dbReference type="PANTHER" id="PTHR31851">
    <property type="entry name" value="FE(2+)/MN(2+) TRANSPORTER PCL1"/>
    <property type="match status" value="1"/>
</dbReference>
<protein>
    <submittedName>
        <fullName evidence="6">Rubrerythrin family protein</fullName>
    </submittedName>
</protein>
<feature type="transmembrane region" description="Helical" evidence="5">
    <location>
        <begin position="350"/>
        <end position="371"/>
    </location>
</feature>
<dbReference type="CDD" id="cd01044">
    <property type="entry name" value="Ferritin_CCC1_N"/>
    <property type="match status" value="1"/>
</dbReference>
<accession>A0A2W5U3Y0</accession>
<reference evidence="6 7" key="1">
    <citation type="submission" date="2017-08" db="EMBL/GenBank/DDBJ databases">
        <title>Infants hospitalized years apart are colonized by the same room-sourced microbial strains.</title>
        <authorList>
            <person name="Brooks B."/>
            <person name="Olm M.R."/>
            <person name="Firek B.A."/>
            <person name="Baker R."/>
            <person name="Thomas B.C."/>
            <person name="Morowitz M.J."/>
            <person name="Banfield J.F."/>
        </authorList>
    </citation>
    <scope>NUCLEOTIDE SEQUENCE [LARGE SCALE GENOMIC DNA]</scope>
    <source>
        <strain evidence="6">S2_003_000_R1_3</strain>
    </source>
</reference>
<comment type="caution">
    <text evidence="6">The sequence shown here is derived from an EMBL/GenBank/DDBJ whole genome shotgun (WGS) entry which is preliminary data.</text>
</comment>